<feature type="compositionally biased region" description="Basic and acidic residues" evidence="4">
    <location>
        <begin position="585"/>
        <end position="595"/>
    </location>
</feature>
<feature type="repeat" description="TPR" evidence="3">
    <location>
        <begin position="51"/>
        <end position="84"/>
    </location>
</feature>
<dbReference type="Pfam" id="PF07719">
    <property type="entry name" value="TPR_2"/>
    <property type="match status" value="1"/>
</dbReference>
<dbReference type="PANTHER" id="PTHR12558:SF13">
    <property type="entry name" value="CELL DIVISION CYCLE PROTEIN 27 HOMOLOG"/>
    <property type="match status" value="1"/>
</dbReference>
<feature type="region of interest" description="Disordered" evidence="4">
    <location>
        <begin position="567"/>
        <end position="609"/>
    </location>
</feature>
<dbReference type="InterPro" id="IPR019734">
    <property type="entry name" value="TPR_rpt"/>
</dbReference>
<evidence type="ECO:0000256" key="5">
    <source>
        <dbReference type="SAM" id="SignalP"/>
    </source>
</evidence>
<reference evidence="7 9" key="3">
    <citation type="submission" date="2016-10" db="EMBL/GenBank/DDBJ databases">
        <authorList>
            <person name="Varghese N."/>
            <person name="Submissions S."/>
        </authorList>
    </citation>
    <scope>NUCLEOTIDE SEQUENCE [LARGE SCALE GENOMIC DNA]</scope>
    <source>
        <strain evidence="7 9">CGMCC 1.7071</strain>
    </source>
</reference>
<accession>A0A1H8CEZ6</accession>
<keyword evidence="5" id="KW-0732">Signal</keyword>
<keyword evidence="2 3" id="KW-0802">TPR repeat</keyword>
<evidence type="ECO:0000256" key="1">
    <source>
        <dbReference type="ARBA" id="ARBA00022737"/>
    </source>
</evidence>
<dbReference type="EMBL" id="FNXB01000002">
    <property type="protein sequence ID" value="SEH47110.1"/>
    <property type="molecule type" value="Genomic_DNA"/>
</dbReference>
<gene>
    <name evidence="6" type="ORF">RTCCBAU85039_0575</name>
    <name evidence="7" type="ORF">SAMN05216228_1001127</name>
</gene>
<dbReference type="Proteomes" id="UP000198939">
    <property type="component" value="Unassembled WGS sequence"/>
</dbReference>
<keyword evidence="1" id="KW-0677">Repeat</keyword>
<feature type="repeat" description="TPR" evidence="3">
    <location>
        <begin position="430"/>
        <end position="463"/>
    </location>
</feature>
<feature type="repeat" description="TPR" evidence="3">
    <location>
        <begin position="499"/>
        <end position="532"/>
    </location>
</feature>
<evidence type="ECO:0000313" key="7">
    <source>
        <dbReference type="EMBL" id="SEM93653.1"/>
    </source>
</evidence>
<evidence type="ECO:0000256" key="4">
    <source>
        <dbReference type="SAM" id="MobiDB-lite"/>
    </source>
</evidence>
<evidence type="ECO:0000256" key="3">
    <source>
        <dbReference type="PROSITE-ProRule" id="PRU00339"/>
    </source>
</evidence>
<dbReference type="SMART" id="SM00028">
    <property type="entry name" value="TPR"/>
    <property type="match status" value="8"/>
</dbReference>
<dbReference type="EMBL" id="FOCV01000001">
    <property type="protein sequence ID" value="SEM93653.1"/>
    <property type="molecule type" value="Genomic_DNA"/>
</dbReference>
<proteinExistence type="predicted"/>
<dbReference type="STRING" id="501024.RTCCBAU85039_0575"/>
<dbReference type="RefSeq" id="WP_072370474.1">
    <property type="nucleotide sequence ID" value="NZ_FNXB01000002.1"/>
</dbReference>
<dbReference type="Gene3D" id="1.25.40.10">
    <property type="entry name" value="Tetratricopeptide repeat domain"/>
    <property type="match status" value="4"/>
</dbReference>
<evidence type="ECO:0000313" key="9">
    <source>
        <dbReference type="Proteomes" id="UP000198939"/>
    </source>
</evidence>
<dbReference type="Pfam" id="PF14559">
    <property type="entry name" value="TPR_19"/>
    <property type="match status" value="1"/>
</dbReference>
<evidence type="ECO:0000256" key="2">
    <source>
        <dbReference type="ARBA" id="ARBA00022803"/>
    </source>
</evidence>
<feature type="chain" id="PRO_5011771961" evidence="5">
    <location>
        <begin position="30"/>
        <end position="609"/>
    </location>
</feature>
<dbReference type="Proteomes" id="UP000183063">
    <property type="component" value="Unassembled WGS sequence"/>
</dbReference>
<organism evidence="6 8">
    <name type="scientific">Rhizobium tibeticum</name>
    <dbReference type="NCBI Taxonomy" id="501024"/>
    <lineage>
        <taxon>Bacteria</taxon>
        <taxon>Pseudomonadati</taxon>
        <taxon>Pseudomonadota</taxon>
        <taxon>Alphaproteobacteria</taxon>
        <taxon>Hyphomicrobiales</taxon>
        <taxon>Rhizobiaceae</taxon>
        <taxon>Rhizobium/Agrobacterium group</taxon>
        <taxon>Rhizobium</taxon>
    </lineage>
</organism>
<feature type="signal peptide" evidence="5">
    <location>
        <begin position="1"/>
        <end position="29"/>
    </location>
</feature>
<dbReference type="AlphaFoldDB" id="A0A1H8CEZ6"/>
<dbReference type="InterPro" id="IPR011990">
    <property type="entry name" value="TPR-like_helical_dom_sf"/>
</dbReference>
<evidence type="ECO:0000313" key="8">
    <source>
        <dbReference type="Proteomes" id="UP000183063"/>
    </source>
</evidence>
<dbReference type="PANTHER" id="PTHR12558">
    <property type="entry name" value="CELL DIVISION CYCLE 16,23,27"/>
    <property type="match status" value="1"/>
</dbReference>
<reference evidence="6" key="1">
    <citation type="submission" date="2016-10" db="EMBL/GenBank/DDBJ databases">
        <authorList>
            <person name="de Groot N.N."/>
        </authorList>
    </citation>
    <scope>NUCLEOTIDE SEQUENCE [LARGE SCALE GENOMIC DNA]</scope>
    <source>
        <strain evidence="6">CCBAU85039</strain>
    </source>
</reference>
<keyword evidence="9" id="KW-1185">Reference proteome</keyword>
<reference evidence="8" key="2">
    <citation type="submission" date="2016-10" db="EMBL/GenBank/DDBJ databases">
        <authorList>
            <person name="Wibberg D."/>
        </authorList>
    </citation>
    <scope>NUCLEOTIDE SEQUENCE [LARGE SCALE GENOMIC DNA]</scope>
</reference>
<keyword evidence="6" id="KW-0449">Lipoprotein</keyword>
<protein>
    <submittedName>
        <fullName evidence="6">Lipoprotein NlpI</fullName>
    </submittedName>
    <submittedName>
        <fullName evidence="7">Tetratricopeptide repeat-containing protein</fullName>
    </submittedName>
</protein>
<sequence length="609" mass="66636">MRQKLAIRLLSSAAMAAVLSLAALGGVNAEETAKKDDAATVIFDPDSVTSFSGAFLAARTADVDHDYETAIELYKKALQIEPGNPEIRQRLMISLLLNGDIKDGVKYANDLKGDATVERITTIVRSMDAIRRGEYKTAESLLKYTGPNDLDRMMNDLLASWARVGAGRGKEALSMVQRMKGPDWVGIFKSYNAGAIAIVNGDIRAARQNLNDAVLDKDGGATAPDTFMRAVMALARLEASQGNKQKALDAISVGDNLLPNYAPLNALRQSIEKGEKQEQQIQTAKQGAAGVLFSIGGALNRDGAEDIVSLYLQTAKTLDPDSADTLVMLGGIAEKQEQMDRAIALYKQVPENSPMRRISELQLGLALAQGGKVEEARKHLQSLIASDPKDVRSYLAYGSVLSDAKDYAAMADNYDKAVEVLGPLPGRGAWTVFFQRGIAYERLKKWDKAEPNFRKALELNADQPQVLNYLGYSWIDMNRNLDEGLAMIKKAVDLRPDDGYIIDSLGWAYFRLNRFDDAVEELEKAAQIKAGDATINDHLGDAYWRVGRKLEAVYQWNRALGSEPEASEIPKIKEKIANGLPQDTDSSKAADKKQPDPAPVEPKPTDKKS</sequence>
<name>A0A1H8CEZ6_9HYPH</name>
<evidence type="ECO:0000313" key="6">
    <source>
        <dbReference type="EMBL" id="SEH47110.1"/>
    </source>
</evidence>
<dbReference type="InterPro" id="IPR013105">
    <property type="entry name" value="TPR_2"/>
</dbReference>
<dbReference type="Pfam" id="PF13432">
    <property type="entry name" value="TPR_16"/>
    <property type="match status" value="2"/>
</dbReference>
<dbReference type="PROSITE" id="PS50005">
    <property type="entry name" value="TPR"/>
    <property type="match status" value="3"/>
</dbReference>
<dbReference type="OrthoDB" id="9766710at2"/>
<dbReference type="SUPFAM" id="SSF48452">
    <property type="entry name" value="TPR-like"/>
    <property type="match status" value="2"/>
</dbReference>